<name>A0A0C2JKF9_THEKT</name>
<dbReference type="Proteomes" id="UP000031668">
    <property type="component" value="Unassembled WGS sequence"/>
</dbReference>
<sequence>MDKYPEVYTAVVKFDEDMMEMVFDVVDDDFFWSMFTITDPWEEKGCNDLNNKELTEKFSDDEIESDALPHIISTLENMNWDDILSEYETSRNFFNSMKVFMELLKTELPGMIKNDESITGAEIEHFVKIIQKLIDISSCFEDSQEFLKTCICKPGMINDPNAHEKLCQEKTNE</sequence>
<proteinExistence type="predicted"/>
<accession>A0A0C2JKF9</accession>
<dbReference type="EMBL" id="JWZT01002262">
    <property type="protein sequence ID" value="KII69883.1"/>
    <property type="molecule type" value="Genomic_DNA"/>
</dbReference>
<dbReference type="AlphaFoldDB" id="A0A0C2JKF9"/>
<reference evidence="1 2" key="1">
    <citation type="journal article" date="2014" name="Genome Biol. Evol.">
        <title>The genome of the myxosporean Thelohanellus kitauei shows adaptations to nutrient acquisition within its fish host.</title>
        <authorList>
            <person name="Yang Y."/>
            <person name="Xiong J."/>
            <person name="Zhou Z."/>
            <person name="Huo F."/>
            <person name="Miao W."/>
            <person name="Ran C."/>
            <person name="Liu Y."/>
            <person name="Zhang J."/>
            <person name="Feng J."/>
            <person name="Wang M."/>
            <person name="Wang M."/>
            <person name="Wang L."/>
            <person name="Yao B."/>
        </authorList>
    </citation>
    <scope>NUCLEOTIDE SEQUENCE [LARGE SCALE GENOMIC DNA]</scope>
    <source>
        <strain evidence="1">Wuqing</strain>
    </source>
</reference>
<evidence type="ECO:0000313" key="1">
    <source>
        <dbReference type="EMBL" id="KII69883.1"/>
    </source>
</evidence>
<comment type="caution">
    <text evidence="1">The sequence shown here is derived from an EMBL/GenBank/DDBJ whole genome shotgun (WGS) entry which is preliminary data.</text>
</comment>
<gene>
    <name evidence="1" type="ORF">RF11_15665</name>
</gene>
<protein>
    <submittedName>
        <fullName evidence="1">Uncharacterized protein</fullName>
    </submittedName>
</protein>
<organism evidence="1 2">
    <name type="scientific">Thelohanellus kitauei</name>
    <name type="common">Myxosporean</name>
    <dbReference type="NCBI Taxonomy" id="669202"/>
    <lineage>
        <taxon>Eukaryota</taxon>
        <taxon>Metazoa</taxon>
        <taxon>Cnidaria</taxon>
        <taxon>Myxozoa</taxon>
        <taxon>Myxosporea</taxon>
        <taxon>Bivalvulida</taxon>
        <taxon>Platysporina</taxon>
        <taxon>Myxobolidae</taxon>
        <taxon>Thelohanellus</taxon>
    </lineage>
</organism>
<keyword evidence="2" id="KW-1185">Reference proteome</keyword>
<evidence type="ECO:0000313" key="2">
    <source>
        <dbReference type="Proteomes" id="UP000031668"/>
    </source>
</evidence>